<evidence type="ECO:0000256" key="4">
    <source>
        <dbReference type="PIRSR" id="PIRSR006806-1"/>
    </source>
</evidence>
<reference evidence="6" key="1">
    <citation type="submission" date="2011-07" db="EMBL/GenBank/DDBJ databases">
        <authorList>
            <person name="Stanhope M.J."/>
            <person name="Durkin A.S."/>
            <person name="Hostetler J."/>
            <person name="Kim M."/>
            <person name="Radune D."/>
            <person name="Singh I."/>
            <person name="Town C.D."/>
        </authorList>
    </citation>
    <scope>NUCLEOTIDE SEQUENCE [LARGE SCALE GENOMIC DNA]</scope>
    <source>
        <strain evidence="6">HS-6</strain>
    </source>
</reference>
<dbReference type="Gene3D" id="3.40.50.10420">
    <property type="entry name" value="NagB/RpiA/CoA transferase-like"/>
    <property type="match status" value="1"/>
</dbReference>
<dbReference type="STRING" id="873449.STRCR_0294"/>
<keyword evidence="7" id="KW-1185">Reference proteome</keyword>
<feature type="binding site" evidence="4">
    <location>
        <begin position="129"/>
        <end position="137"/>
    </location>
    <ligand>
        <name>ATP</name>
        <dbReference type="ChEBI" id="CHEBI:30616"/>
    </ligand>
</feature>
<dbReference type="PANTHER" id="PTHR23407:SF1">
    <property type="entry name" value="5-FORMYLTETRAHYDROFOLATE CYCLO-LIGASE"/>
    <property type="match status" value="1"/>
</dbReference>
<name>G5JP60_STRCG</name>
<comment type="catalytic activity">
    <reaction evidence="5">
        <text>(6S)-5-formyl-5,6,7,8-tetrahydrofolate + ATP = (6R)-5,10-methenyltetrahydrofolate + ADP + phosphate</text>
        <dbReference type="Rhea" id="RHEA:10488"/>
        <dbReference type="ChEBI" id="CHEBI:30616"/>
        <dbReference type="ChEBI" id="CHEBI:43474"/>
        <dbReference type="ChEBI" id="CHEBI:57455"/>
        <dbReference type="ChEBI" id="CHEBI:57457"/>
        <dbReference type="ChEBI" id="CHEBI:456216"/>
        <dbReference type="EC" id="6.3.3.2"/>
    </reaction>
</comment>
<dbReference type="GO" id="GO:0035999">
    <property type="term" value="P:tetrahydrofolate interconversion"/>
    <property type="evidence" value="ECO:0007669"/>
    <property type="project" value="TreeGrafter"/>
</dbReference>
<evidence type="ECO:0000313" key="7">
    <source>
        <dbReference type="Proteomes" id="UP000004322"/>
    </source>
</evidence>
<comment type="cofactor">
    <cofactor evidence="5">
        <name>Mg(2+)</name>
        <dbReference type="ChEBI" id="CHEBI:18420"/>
    </cofactor>
</comment>
<keyword evidence="3 4" id="KW-0067">ATP-binding</keyword>
<dbReference type="OrthoDB" id="9801938at2"/>
<evidence type="ECO:0000256" key="1">
    <source>
        <dbReference type="ARBA" id="ARBA00010638"/>
    </source>
</evidence>
<evidence type="ECO:0000313" key="6">
    <source>
        <dbReference type="EMBL" id="EHI74061.1"/>
    </source>
</evidence>
<dbReference type="GO" id="GO:0046872">
    <property type="term" value="F:metal ion binding"/>
    <property type="evidence" value="ECO:0007669"/>
    <property type="project" value="UniProtKB-KW"/>
</dbReference>
<dbReference type="PANTHER" id="PTHR23407">
    <property type="entry name" value="ATPASE INHIBITOR/5-FORMYLTETRAHYDROFOLATE CYCLO-LIGASE"/>
    <property type="match status" value="1"/>
</dbReference>
<dbReference type="InterPro" id="IPR037171">
    <property type="entry name" value="NagB/RpiA_transferase-like"/>
</dbReference>
<dbReference type="GO" id="GO:0005524">
    <property type="term" value="F:ATP binding"/>
    <property type="evidence" value="ECO:0007669"/>
    <property type="project" value="UniProtKB-KW"/>
</dbReference>
<dbReference type="Proteomes" id="UP000004322">
    <property type="component" value="Unassembled WGS sequence"/>
</dbReference>
<dbReference type="NCBIfam" id="TIGR02727">
    <property type="entry name" value="MTHFS_bact"/>
    <property type="match status" value="1"/>
</dbReference>
<keyword evidence="5" id="KW-0479">Metal-binding</keyword>
<sequence length="180" mass="20709">MLKNEIRQTVLKQLKAQNRERKAEIDKALLEQVLASSEYQEAKTLATYLAFDFEYNTKALITQAQKDGKVVLVPKTHPKSQMTFTEYTPKQLEMTKFGLLEPIKEHPVAKTSIDLIHVPGIAFNSQGYRIGFGAGFYDRYLKDFQGDTISTIYPCQEIDFHADLHDVPVRKVFIYDGQRF</sequence>
<dbReference type="Pfam" id="PF01812">
    <property type="entry name" value="5-FTHF_cyc-lig"/>
    <property type="match status" value="1"/>
</dbReference>
<feature type="binding site" evidence="4">
    <location>
        <position position="54"/>
    </location>
    <ligand>
        <name>substrate</name>
    </ligand>
</feature>
<keyword evidence="5" id="KW-0460">Magnesium</keyword>
<evidence type="ECO:0000256" key="2">
    <source>
        <dbReference type="ARBA" id="ARBA00022741"/>
    </source>
</evidence>
<dbReference type="EMBL" id="AEUV02000002">
    <property type="protein sequence ID" value="EHI74061.1"/>
    <property type="molecule type" value="Genomic_DNA"/>
</dbReference>
<comment type="caution">
    <text evidence="6">The sequence shown here is derived from an EMBL/GenBank/DDBJ whole genome shotgun (WGS) entry which is preliminary data.</text>
</comment>
<dbReference type="RefSeq" id="WP_004226815.1">
    <property type="nucleotide sequence ID" value="NZ_AEUV02000002.1"/>
</dbReference>
<accession>G5JP60</accession>
<dbReference type="GO" id="GO:0030272">
    <property type="term" value="F:5-formyltetrahydrofolate cyclo-ligase activity"/>
    <property type="evidence" value="ECO:0007669"/>
    <property type="project" value="UniProtKB-EC"/>
</dbReference>
<dbReference type="AlphaFoldDB" id="G5JP60"/>
<gene>
    <name evidence="6" type="ORF">STRCR_0294</name>
</gene>
<dbReference type="GO" id="GO:0009396">
    <property type="term" value="P:folic acid-containing compound biosynthetic process"/>
    <property type="evidence" value="ECO:0007669"/>
    <property type="project" value="TreeGrafter"/>
</dbReference>
<evidence type="ECO:0000256" key="5">
    <source>
        <dbReference type="RuleBase" id="RU361279"/>
    </source>
</evidence>
<dbReference type="eggNOG" id="COG0212">
    <property type="taxonomic scope" value="Bacteria"/>
</dbReference>
<organism evidence="6 7">
    <name type="scientific">Streptococcus criceti HS-6</name>
    <dbReference type="NCBI Taxonomy" id="873449"/>
    <lineage>
        <taxon>Bacteria</taxon>
        <taxon>Bacillati</taxon>
        <taxon>Bacillota</taxon>
        <taxon>Bacilli</taxon>
        <taxon>Lactobacillales</taxon>
        <taxon>Streptococcaceae</taxon>
        <taxon>Streptococcus</taxon>
    </lineage>
</organism>
<dbReference type="EC" id="6.3.3.2" evidence="5"/>
<dbReference type="SUPFAM" id="SSF100950">
    <property type="entry name" value="NagB/RpiA/CoA transferase-like"/>
    <property type="match status" value="1"/>
</dbReference>
<protein>
    <recommendedName>
        <fullName evidence="5">5-formyltetrahydrofolate cyclo-ligase</fullName>
        <ecNumber evidence="5">6.3.3.2</ecNumber>
    </recommendedName>
</protein>
<feature type="binding site" evidence="4">
    <location>
        <begin position="3"/>
        <end position="7"/>
    </location>
    <ligand>
        <name>ATP</name>
        <dbReference type="ChEBI" id="CHEBI:30616"/>
    </ligand>
</feature>
<keyword evidence="2 4" id="KW-0547">Nucleotide-binding</keyword>
<evidence type="ECO:0000256" key="3">
    <source>
        <dbReference type="ARBA" id="ARBA00022840"/>
    </source>
</evidence>
<dbReference type="PIRSF" id="PIRSF006806">
    <property type="entry name" value="FTHF_cligase"/>
    <property type="match status" value="1"/>
</dbReference>
<dbReference type="InterPro" id="IPR024185">
    <property type="entry name" value="FTHF_cligase-like_sf"/>
</dbReference>
<feature type="binding site" evidence="4">
    <location>
        <position position="49"/>
    </location>
    <ligand>
        <name>substrate</name>
    </ligand>
</feature>
<dbReference type="InterPro" id="IPR002698">
    <property type="entry name" value="FTHF_cligase"/>
</dbReference>
<proteinExistence type="inferred from homology"/>
<comment type="similarity">
    <text evidence="1 5">Belongs to the 5-formyltetrahydrofolate cyclo-ligase family.</text>
</comment>